<comment type="caution">
    <text evidence="6">The sequence shown here is derived from an EMBL/GenBank/DDBJ whole genome shotgun (WGS) entry which is preliminary data.</text>
</comment>
<proteinExistence type="inferred from homology"/>
<comment type="similarity">
    <text evidence="2">Belongs to the glycosyltransferase 2 family.</text>
</comment>
<reference evidence="6" key="2">
    <citation type="submission" date="2021-04" db="EMBL/GenBank/DDBJ databases">
        <authorList>
            <person name="Gilroy R."/>
        </authorList>
    </citation>
    <scope>NUCLEOTIDE SEQUENCE</scope>
    <source>
        <strain evidence="6">ChiHecolR3B27-1887</strain>
    </source>
</reference>
<keyword evidence="3 6" id="KW-0328">Glycosyltransferase</keyword>
<evidence type="ECO:0000256" key="3">
    <source>
        <dbReference type="ARBA" id="ARBA00022676"/>
    </source>
</evidence>
<dbReference type="Pfam" id="PF00535">
    <property type="entry name" value="Glycos_transf_2"/>
    <property type="match status" value="1"/>
</dbReference>
<dbReference type="SUPFAM" id="SSF53448">
    <property type="entry name" value="Nucleotide-diphospho-sugar transferases"/>
    <property type="match status" value="1"/>
</dbReference>
<accession>A0A9D2IP71</accession>
<evidence type="ECO:0000313" key="7">
    <source>
        <dbReference type="Proteomes" id="UP000824029"/>
    </source>
</evidence>
<dbReference type="AlphaFoldDB" id="A0A9D2IP71"/>
<protein>
    <submittedName>
        <fullName evidence="6">Glycosyltransferase</fullName>
        <ecNumber evidence="6">2.4.-.-</ecNumber>
    </submittedName>
</protein>
<evidence type="ECO:0000313" key="6">
    <source>
        <dbReference type="EMBL" id="HIZ18121.1"/>
    </source>
</evidence>
<dbReference type="Proteomes" id="UP000824029">
    <property type="component" value="Unassembled WGS sequence"/>
</dbReference>
<reference evidence="6" key="1">
    <citation type="journal article" date="2021" name="PeerJ">
        <title>Extensive microbial diversity within the chicken gut microbiome revealed by metagenomics and culture.</title>
        <authorList>
            <person name="Gilroy R."/>
            <person name="Ravi A."/>
            <person name="Getino M."/>
            <person name="Pursley I."/>
            <person name="Horton D.L."/>
            <person name="Alikhan N.F."/>
            <person name="Baker D."/>
            <person name="Gharbi K."/>
            <person name="Hall N."/>
            <person name="Watson M."/>
            <person name="Adriaenssens E.M."/>
            <person name="Foster-Nyarko E."/>
            <person name="Jarju S."/>
            <person name="Secka A."/>
            <person name="Antonio M."/>
            <person name="Oren A."/>
            <person name="Chaudhuri R.R."/>
            <person name="La Ragione R."/>
            <person name="Hildebrand F."/>
            <person name="Pallen M.J."/>
        </authorList>
    </citation>
    <scope>NUCLEOTIDE SEQUENCE</scope>
    <source>
        <strain evidence="6">ChiHecolR3B27-1887</strain>
    </source>
</reference>
<keyword evidence="4 6" id="KW-0808">Transferase</keyword>
<name>A0A9D2IP71_9ACTN</name>
<dbReference type="InterPro" id="IPR029044">
    <property type="entry name" value="Nucleotide-diphossugar_trans"/>
</dbReference>
<gene>
    <name evidence="6" type="ORF">IAA22_03275</name>
</gene>
<feature type="domain" description="Glycosyltransferase 2-like" evidence="5">
    <location>
        <begin position="6"/>
        <end position="192"/>
    </location>
</feature>
<evidence type="ECO:0000256" key="2">
    <source>
        <dbReference type="ARBA" id="ARBA00006739"/>
    </source>
</evidence>
<evidence type="ECO:0000256" key="4">
    <source>
        <dbReference type="ARBA" id="ARBA00022679"/>
    </source>
</evidence>
<dbReference type="GO" id="GO:0016757">
    <property type="term" value="F:glycosyltransferase activity"/>
    <property type="evidence" value="ECO:0007669"/>
    <property type="project" value="UniProtKB-KW"/>
</dbReference>
<dbReference type="Gene3D" id="3.90.550.10">
    <property type="entry name" value="Spore Coat Polysaccharide Biosynthesis Protein SpsA, Chain A"/>
    <property type="match status" value="1"/>
</dbReference>
<comment type="pathway">
    <text evidence="1">Cell wall biogenesis; cell wall polysaccharide biosynthesis.</text>
</comment>
<evidence type="ECO:0000256" key="1">
    <source>
        <dbReference type="ARBA" id="ARBA00004776"/>
    </source>
</evidence>
<dbReference type="EC" id="2.4.-.-" evidence="6"/>
<dbReference type="EMBL" id="DXBZ01000059">
    <property type="protein sequence ID" value="HIZ18121.1"/>
    <property type="molecule type" value="Genomic_DNA"/>
</dbReference>
<dbReference type="PANTHER" id="PTHR43179:SF12">
    <property type="entry name" value="GALACTOFURANOSYLTRANSFERASE GLFT2"/>
    <property type="match status" value="1"/>
</dbReference>
<dbReference type="PANTHER" id="PTHR43179">
    <property type="entry name" value="RHAMNOSYLTRANSFERASE WBBL"/>
    <property type="match status" value="1"/>
</dbReference>
<organism evidence="6 7">
    <name type="scientific">Candidatus Olsenella stercoravium</name>
    <dbReference type="NCBI Taxonomy" id="2838713"/>
    <lineage>
        <taxon>Bacteria</taxon>
        <taxon>Bacillati</taxon>
        <taxon>Actinomycetota</taxon>
        <taxon>Coriobacteriia</taxon>
        <taxon>Coriobacteriales</taxon>
        <taxon>Atopobiaceae</taxon>
        <taxon>Olsenella</taxon>
    </lineage>
</organism>
<dbReference type="InterPro" id="IPR001173">
    <property type="entry name" value="Glyco_trans_2-like"/>
</dbReference>
<evidence type="ECO:0000259" key="5">
    <source>
        <dbReference type="Pfam" id="PF00535"/>
    </source>
</evidence>
<sequence>MRRAAIVIVTFKRQVLLAGLLESVLGLTEAPWRVVVVDNENSAETAGIVADFERRANALWGATTDDPDAAGGTSRACYVGMETNTGGSGGFSEGVRRAFELGAEWFWVMDDDVRVEPGGLETLGRWSGEAQAVMGQRRDFDGGHFYWQYRFWPRLCIYNPVSRDSWRPGERYKLANALCFEGGFFSREVVEKIGVPDARFFIYFDDALYGYLASKVTPVYYVPDYVLSRSREVANQGIGSVRQLNSTSDMTRYYITRNRGYFARYCRLHGDYSALGFALGTLLTFAKELVRLLAVDRAHLGSGMRRLMAGQRDARKILRDPSWEPMPPLA</sequence>